<proteinExistence type="predicted"/>
<name>A0A2H0YYQ2_9BACT</name>
<organism evidence="1 2">
    <name type="scientific">Candidatus Kaiserbacteria bacterium CG08_land_8_20_14_0_20_50_21</name>
    <dbReference type="NCBI Taxonomy" id="1974604"/>
    <lineage>
        <taxon>Bacteria</taxon>
        <taxon>Candidatus Kaiseribacteriota</taxon>
    </lineage>
</organism>
<evidence type="ECO:0000313" key="1">
    <source>
        <dbReference type="EMBL" id="PIS43604.1"/>
    </source>
</evidence>
<dbReference type="AlphaFoldDB" id="A0A2H0YYQ2"/>
<dbReference type="Proteomes" id="UP000228687">
    <property type="component" value="Unassembled WGS sequence"/>
</dbReference>
<protein>
    <submittedName>
        <fullName evidence="1">Uncharacterized protein</fullName>
    </submittedName>
</protein>
<reference evidence="2" key="1">
    <citation type="submission" date="2017-09" db="EMBL/GenBank/DDBJ databases">
        <title>Depth-based differentiation of microbial function through sediment-hosted aquifers and enrichment of novel symbionts in the deep terrestrial subsurface.</title>
        <authorList>
            <person name="Probst A.J."/>
            <person name="Ladd B."/>
            <person name="Jarett J.K."/>
            <person name="Geller-Mcgrath D.E."/>
            <person name="Sieber C.M.K."/>
            <person name="Emerson J.B."/>
            <person name="Anantharaman K."/>
            <person name="Thomas B.C."/>
            <person name="Malmstrom R."/>
            <person name="Stieglmeier M."/>
            <person name="Klingl A."/>
            <person name="Woyke T."/>
            <person name="Ryan C.M."/>
            <person name="Banfield J.F."/>
        </authorList>
    </citation>
    <scope>NUCLEOTIDE SEQUENCE [LARGE SCALE GENOMIC DNA]</scope>
</reference>
<dbReference type="EMBL" id="PEXT01000008">
    <property type="protein sequence ID" value="PIS43604.1"/>
    <property type="molecule type" value="Genomic_DNA"/>
</dbReference>
<accession>A0A2H0YYQ2</accession>
<gene>
    <name evidence="1" type="ORF">COT23_00410</name>
</gene>
<sequence>MLSDPLYDFMSKRKHLIWYVKDYRTLNEEAVVEATLNYGNWDDVQKVIHILGIARVAEIFRKQAGRPRKNYRPEVLNYFSLYFNKYVANT</sequence>
<comment type="caution">
    <text evidence="1">The sequence shown here is derived from an EMBL/GenBank/DDBJ whole genome shotgun (WGS) entry which is preliminary data.</text>
</comment>
<evidence type="ECO:0000313" key="2">
    <source>
        <dbReference type="Proteomes" id="UP000228687"/>
    </source>
</evidence>